<dbReference type="EMBL" id="FO203431">
    <property type="protein sequence ID" value="CCH89137.1"/>
    <property type="molecule type" value="Genomic_DNA"/>
</dbReference>
<protein>
    <submittedName>
        <fullName evidence="2">Uncharacterized protein</fullName>
    </submittedName>
</protein>
<dbReference type="KEGG" id="mmar:MODMU_3729"/>
<evidence type="ECO:0000313" key="2">
    <source>
        <dbReference type="EMBL" id="CCH89137.1"/>
    </source>
</evidence>
<feature type="region of interest" description="Disordered" evidence="1">
    <location>
        <begin position="87"/>
        <end position="108"/>
    </location>
</feature>
<dbReference type="OrthoDB" id="5188560at2"/>
<gene>
    <name evidence="2" type="ordered locus">MODMU_3729</name>
</gene>
<reference evidence="2 3" key="1">
    <citation type="journal article" date="2012" name="J. Bacteriol.">
        <title>Genome Sequence of Radiation-Resistant Modestobacter marinus Strain BC501, a Representative Actinobacterium That Thrives on Calcareous Stone Surfaces.</title>
        <authorList>
            <person name="Normand P."/>
            <person name="Gury J."/>
            <person name="Pujic P."/>
            <person name="Chouaia B."/>
            <person name="Crotti E."/>
            <person name="Brusetti L."/>
            <person name="Daffonchio D."/>
            <person name="Vacherie B."/>
            <person name="Barbe V."/>
            <person name="Medigue C."/>
            <person name="Calteau A."/>
            <person name="Ghodhbane-Gtari F."/>
            <person name="Essoussi I."/>
            <person name="Nouioui I."/>
            <person name="Abbassi-Ghozzi I."/>
            <person name="Gtari M."/>
        </authorList>
    </citation>
    <scope>NUCLEOTIDE SEQUENCE [LARGE SCALE GENOMIC DNA]</scope>
    <source>
        <strain evidence="3">BC 501</strain>
    </source>
</reference>
<dbReference type="HOGENOM" id="CLU_993266_0_0_11"/>
<name>I4F0H4_MODI5</name>
<keyword evidence="3" id="KW-1185">Reference proteome</keyword>
<evidence type="ECO:0000313" key="3">
    <source>
        <dbReference type="Proteomes" id="UP000006461"/>
    </source>
</evidence>
<feature type="compositionally biased region" description="Low complexity" evidence="1">
    <location>
        <begin position="57"/>
        <end position="73"/>
    </location>
</feature>
<proteinExistence type="predicted"/>
<dbReference type="Proteomes" id="UP000006461">
    <property type="component" value="Chromosome"/>
</dbReference>
<sequence>MRRRRANRIPADARWSLPRLVALLVAAAGTVLLLIAGLVIAVTHALHPSEGRAASRPTTDPAVTTAAPDPVGTTSAREAEELLAARPMPAVPLSASRPGHVSERDPGPPIVLPPATEVGPAGVPTGFPHTPEGAMAQLAAIDQTAMQSGSMNGARAVISAWAVPGGPSTTSWSGVQAMRTVLSAAGLSGGGSPELAIVFTPLMGQIKGVVGPDFVVPCVDFELDLTLNQTARGGIADCQRMVWRTDRWLIGAGAEPAVPPSVWPGTDLAIEVGYRDLRHG</sequence>
<dbReference type="eggNOG" id="ENOG5032U8V">
    <property type="taxonomic scope" value="Bacteria"/>
</dbReference>
<feature type="region of interest" description="Disordered" evidence="1">
    <location>
        <begin position="50"/>
        <end position="73"/>
    </location>
</feature>
<evidence type="ECO:0000256" key="1">
    <source>
        <dbReference type="SAM" id="MobiDB-lite"/>
    </source>
</evidence>
<dbReference type="STRING" id="477641.MODMU_3729"/>
<accession>I4F0H4</accession>
<organism evidence="2 3">
    <name type="scientific">Modestobacter italicus (strain DSM 44449 / CECT 9708 / BC 501)</name>
    <dbReference type="NCBI Taxonomy" id="2732864"/>
    <lineage>
        <taxon>Bacteria</taxon>
        <taxon>Bacillati</taxon>
        <taxon>Actinomycetota</taxon>
        <taxon>Actinomycetes</taxon>
        <taxon>Geodermatophilales</taxon>
        <taxon>Geodermatophilaceae</taxon>
        <taxon>Modestobacter</taxon>
    </lineage>
</organism>
<dbReference type="AlphaFoldDB" id="I4F0H4"/>